<feature type="compositionally biased region" description="Low complexity" evidence="2">
    <location>
        <begin position="128"/>
        <end position="143"/>
    </location>
</feature>
<organism evidence="3">
    <name type="scientific">Chromera velia CCMP2878</name>
    <dbReference type="NCBI Taxonomy" id="1169474"/>
    <lineage>
        <taxon>Eukaryota</taxon>
        <taxon>Sar</taxon>
        <taxon>Alveolata</taxon>
        <taxon>Colpodellida</taxon>
        <taxon>Chromeraceae</taxon>
        <taxon>Chromera</taxon>
    </lineage>
</organism>
<dbReference type="VEuPathDB" id="CryptoDB:Cvel_10625"/>
<dbReference type="EMBL" id="CDMZ01004949">
    <property type="protein sequence ID" value="CEM51443.1"/>
    <property type="molecule type" value="Genomic_DNA"/>
</dbReference>
<feature type="region of interest" description="Disordered" evidence="2">
    <location>
        <begin position="346"/>
        <end position="372"/>
    </location>
</feature>
<feature type="coiled-coil region" evidence="1">
    <location>
        <begin position="243"/>
        <end position="270"/>
    </location>
</feature>
<dbReference type="AlphaFoldDB" id="A0A0G4I3H1"/>
<feature type="region of interest" description="Disordered" evidence="2">
    <location>
        <begin position="279"/>
        <end position="309"/>
    </location>
</feature>
<keyword evidence="1" id="KW-0175">Coiled coil</keyword>
<evidence type="ECO:0000256" key="1">
    <source>
        <dbReference type="SAM" id="Coils"/>
    </source>
</evidence>
<protein>
    <submittedName>
        <fullName evidence="3">Uncharacterized protein</fullName>
    </submittedName>
</protein>
<evidence type="ECO:0000313" key="3">
    <source>
        <dbReference type="EMBL" id="CEM51443.1"/>
    </source>
</evidence>
<name>A0A0G4I3H1_9ALVE</name>
<accession>A0A0G4I3H1</accession>
<feature type="region of interest" description="Disordered" evidence="2">
    <location>
        <begin position="1"/>
        <end position="23"/>
    </location>
</feature>
<reference evidence="3" key="1">
    <citation type="submission" date="2014-11" db="EMBL/GenBank/DDBJ databases">
        <authorList>
            <person name="Otto D Thomas"/>
            <person name="Naeem Raeece"/>
        </authorList>
    </citation>
    <scope>NUCLEOTIDE SEQUENCE</scope>
</reference>
<proteinExistence type="predicted"/>
<feature type="compositionally biased region" description="Basic and acidic residues" evidence="2">
    <location>
        <begin position="290"/>
        <end position="305"/>
    </location>
</feature>
<feature type="compositionally biased region" description="Basic and acidic residues" evidence="2">
    <location>
        <begin position="152"/>
        <end position="167"/>
    </location>
</feature>
<feature type="compositionally biased region" description="Polar residues" evidence="2">
    <location>
        <begin position="1"/>
        <end position="21"/>
    </location>
</feature>
<evidence type="ECO:0000256" key="2">
    <source>
        <dbReference type="SAM" id="MobiDB-lite"/>
    </source>
</evidence>
<feature type="region of interest" description="Disordered" evidence="2">
    <location>
        <begin position="107"/>
        <end position="169"/>
    </location>
</feature>
<sequence length="407" mass="43694">METKTTPKSGSDSQRRAQQTDFPLLLPSPFIAMQAAAAAVAGRDLPAPSTQTAAAQLPLFFPHIAFFPPGPRQDASTKTTSPTDMFRVVSSMVGPSFTAPLAISSPTQVARKVQPKAPQQEKKKDKQATAQAPVAAASSAVSSETKKRRVSKAKEKEKQKEKDKEASYEDDFPDTTIVSFLLLSSSCSCSRAFAPKVRLVSVGMPPACTSSSVTNSSFPPCFAAETDSSGHPTVRVALFPDHVIAERKREEKARLEAEALEEESRQALELMYRGRGVDPFAQSLMGPGDGRGKRGRGQDDWRDWGSVRSGSGGSEWGMAGFSPMDVFCMSSRAPILCYPEGAEHMQADGTTPMQAGGTTTQQQQTTTKGPRGSPKKLCILFLQGLCLIGQKLLKVLHSLVGRISVLV</sequence>
<feature type="compositionally biased region" description="Low complexity" evidence="2">
    <location>
        <begin position="349"/>
        <end position="372"/>
    </location>
</feature>
<gene>
    <name evidence="3" type="ORF">Cvel_10625</name>
</gene>